<dbReference type="Pfam" id="PF00155">
    <property type="entry name" value="Aminotran_1_2"/>
    <property type="match status" value="1"/>
</dbReference>
<dbReference type="CDD" id="cd07377">
    <property type="entry name" value="WHTH_GntR"/>
    <property type="match status" value="1"/>
</dbReference>
<keyword evidence="8" id="KW-1185">Reference proteome</keyword>
<sequence>MRGLPVSRSPLRYRYQQVEAWLFEGIEQKRWRLGEKLPSIRRLCQLHQVSKATVLHALMHLEAQGWIEARPKSGYFVTYHVNPPKAAQSHNILDVPRLANVSDLFLDIMQRSAAFDLLPSSPTLEESPGIRTLNRSIARALRQQNTQESQYYDSPAGDAGLRSQLSIHQARRGWRVESDELCITSGTQQGLFLALMASCQPGDIVAVESPGFYGVLQLLETLGLQVIEVPSSVNHGMDMEALETMLQRWPIRACVVAPAFSTPSGALMPIDRQRRLLDLAERHDLVVIEDDIYADTALGEIPAPLKALDTSGRVILCSSFSKSVSRDLRIGWICGGRWHQQIQQLKVVTQLANSRFLQQGVAHFMAEGGFAAHLRRQRQVLQRRRDQLMMSLNEWPIQPMTISRPLGGLSIWLELPEAVNTLNAYSEALRQGIVITPGPLFSISGRYANCLRLSFAHPWNKQRLQALARLKTLLFK</sequence>
<dbReference type="InterPro" id="IPR015421">
    <property type="entry name" value="PyrdxlP-dep_Trfase_major"/>
</dbReference>
<dbReference type="InterPro" id="IPR036388">
    <property type="entry name" value="WH-like_DNA-bd_sf"/>
</dbReference>
<keyword evidence="2" id="KW-0663">Pyridoxal phosphate</keyword>
<dbReference type="Gene3D" id="3.90.1150.10">
    <property type="entry name" value="Aspartate Aminotransferase, domain 1"/>
    <property type="match status" value="1"/>
</dbReference>
<dbReference type="GO" id="GO:0003700">
    <property type="term" value="F:DNA-binding transcription factor activity"/>
    <property type="evidence" value="ECO:0007669"/>
    <property type="project" value="InterPro"/>
</dbReference>
<dbReference type="InterPro" id="IPR051446">
    <property type="entry name" value="HTH_trans_reg/aminotransferase"/>
</dbReference>
<protein>
    <submittedName>
        <fullName evidence="7">Putative HTH-type transcriptional regulator yjiR</fullName>
    </submittedName>
</protein>
<dbReference type="InterPro" id="IPR036390">
    <property type="entry name" value="WH_DNA-bd_sf"/>
</dbReference>
<gene>
    <name evidence="7" type="primary">yjiR_1</name>
    <name evidence="7" type="ORF">D791_02251</name>
</gene>
<dbReference type="InterPro" id="IPR015422">
    <property type="entry name" value="PyrdxlP-dep_Trfase_small"/>
</dbReference>
<dbReference type="InterPro" id="IPR015424">
    <property type="entry name" value="PyrdxlP-dep_Trfase"/>
</dbReference>
<dbReference type="Gene3D" id="1.10.10.10">
    <property type="entry name" value="Winged helix-like DNA-binding domain superfamily/Winged helix DNA-binding domain"/>
    <property type="match status" value="1"/>
</dbReference>
<evidence type="ECO:0000256" key="2">
    <source>
        <dbReference type="ARBA" id="ARBA00022898"/>
    </source>
</evidence>
<dbReference type="OrthoDB" id="9804020at2"/>
<dbReference type="InterPro" id="IPR000524">
    <property type="entry name" value="Tscrpt_reg_HTH_GntR"/>
</dbReference>
<feature type="domain" description="HTH gntR-type" evidence="6">
    <location>
        <begin position="12"/>
        <end position="80"/>
    </location>
</feature>
<evidence type="ECO:0000259" key="6">
    <source>
        <dbReference type="PROSITE" id="PS50949"/>
    </source>
</evidence>
<dbReference type="Pfam" id="PF00392">
    <property type="entry name" value="GntR"/>
    <property type="match status" value="1"/>
</dbReference>
<dbReference type="GO" id="GO:0030170">
    <property type="term" value="F:pyridoxal phosphate binding"/>
    <property type="evidence" value="ECO:0007669"/>
    <property type="project" value="InterPro"/>
</dbReference>
<dbReference type="Proteomes" id="UP000019464">
    <property type="component" value="Unassembled WGS sequence"/>
</dbReference>
<dbReference type="PANTHER" id="PTHR46577:SF2">
    <property type="entry name" value="TRANSCRIPTIONAL REGULATORY PROTEIN"/>
    <property type="match status" value="1"/>
</dbReference>
<dbReference type="EMBL" id="AONB01000010">
    <property type="protein sequence ID" value="EXJ10886.1"/>
    <property type="molecule type" value="Genomic_DNA"/>
</dbReference>
<dbReference type="Gene3D" id="3.40.640.10">
    <property type="entry name" value="Type I PLP-dependent aspartate aminotransferase-like (Major domain)"/>
    <property type="match status" value="1"/>
</dbReference>
<comment type="similarity">
    <text evidence="1">In the C-terminal section; belongs to the class-I pyridoxal-phosphate-dependent aminotransferase family.</text>
</comment>
<organism evidence="7 8">
    <name type="scientific">Nitrincola nitratireducens</name>
    <dbReference type="NCBI Taxonomy" id="1229521"/>
    <lineage>
        <taxon>Bacteria</taxon>
        <taxon>Pseudomonadati</taxon>
        <taxon>Pseudomonadota</taxon>
        <taxon>Gammaproteobacteria</taxon>
        <taxon>Oceanospirillales</taxon>
        <taxon>Oceanospirillaceae</taxon>
        <taxon>Nitrincola</taxon>
    </lineage>
</organism>
<keyword evidence="3" id="KW-0805">Transcription regulation</keyword>
<reference evidence="7 8" key="2">
    <citation type="journal article" date="2015" name="Syst. Appl. Microbiol.">
        <title>Nitrincola nitratireducens sp. nov. isolated from a haloalkaline crater lake.</title>
        <authorList>
            <person name="Singh A."/>
            <person name="Vaidya B."/>
            <person name="Tanuku N.R."/>
            <person name="Pinnaka A.K."/>
        </authorList>
    </citation>
    <scope>NUCLEOTIDE SEQUENCE [LARGE SCALE GENOMIC DNA]</scope>
    <source>
        <strain evidence="7 8">AK23</strain>
    </source>
</reference>
<name>W9V1S6_9GAMM</name>
<dbReference type="GO" id="GO:0003677">
    <property type="term" value="F:DNA binding"/>
    <property type="evidence" value="ECO:0007669"/>
    <property type="project" value="UniProtKB-KW"/>
</dbReference>
<dbReference type="CDD" id="cd00609">
    <property type="entry name" value="AAT_like"/>
    <property type="match status" value="1"/>
</dbReference>
<dbReference type="PROSITE" id="PS50949">
    <property type="entry name" value="HTH_GNTR"/>
    <property type="match status" value="1"/>
</dbReference>
<dbReference type="STRING" id="1229521.D791_02251"/>
<accession>W9V1S6</accession>
<dbReference type="SMART" id="SM00345">
    <property type="entry name" value="HTH_GNTR"/>
    <property type="match status" value="1"/>
</dbReference>
<dbReference type="PANTHER" id="PTHR46577">
    <property type="entry name" value="HTH-TYPE TRANSCRIPTIONAL REGULATORY PROTEIN GABR"/>
    <property type="match status" value="1"/>
</dbReference>
<evidence type="ECO:0000313" key="7">
    <source>
        <dbReference type="EMBL" id="EXJ10886.1"/>
    </source>
</evidence>
<evidence type="ECO:0000313" key="8">
    <source>
        <dbReference type="Proteomes" id="UP000019464"/>
    </source>
</evidence>
<reference evidence="8" key="1">
    <citation type="submission" date="2012-11" db="EMBL/GenBank/DDBJ databases">
        <authorList>
            <person name="Singh A."/>
            <person name="Pinnaka A.K."/>
            <person name="Vaidya B."/>
        </authorList>
    </citation>
    <scope>NUCLEOTIDE SEQUENCE [LARGE SCALE GENOMIC DNA]</scope>
    <source>
        <strain evidence="8">AK23</strain>
    </source>
</reference>
<comment type="caution">
    <text evidence="7">The sequence shown here is derived from an EMBL/GenBank/DDBJ whole genome shotgun (WGS) entry which is preliminary data.</text>
</comment>
<dbReference type="SUPFAM" id="SSF46785">
    <property type="entry name" value="Winged helix' DNA-binding domain"/>
    <property type="match status" value="1"/>
</dbReference>
<evidence type="ECO:0000256" key="4">
    <source>
        <dbReference type="ARBA" id="ARBA00023125"/>
    </source>
</evidence>
<evidence type="ECO:0000256" key="1">
    <source>
        <dbReference type="ARBA" id="ARBA00005384"/>
    </source>
</evidence>
<keyword evidence="4" id="KW-0238">DNA-binding</keyword>
<evidence type="ECO:0000256" key="5">
    <source>
        <dbReference type="ARBA" id="ARBA00023163"/>
    </source>
</evidence>
<dbReference type="AlphaFoldDB" id="W9V1S6"/>
<evidence type="ECO:0000256" key="3">
    <source>
        <dbReference type="ARBA" id="ARBA00023015"/>
    </source>
</evidence>
<keyword evidence="5" id="KW-0804">Transcription</keyword>
<dbReference type="InterPro" id="IPR004839">
    <property type="entry name" value="Aminotransferase_I/II_large"/>
</dbReference>
<proteinExistence type="inferred from homology"/>
<dbReference type="SUPFAM" id="SSF53383">
    <property type="entry name" value="PLP-dependent transferases"/>
    <property type="match status" value="1"/>
</dbReference>